<dbReference type="RefSeq" id="WP_205112178.1">
    <property type="nucleotide sequence ID" value="NZ_JACJJL010000053.1"/>
</dbReference>
<sequence>PLYLKDWIKSAGITKHITFHCFRHTYATLQLAAGTDLYTISKMLTHSNVATTQVYADVVSDLKRKASEQITLK</sequence>
<name>A0A938WN89_9BACT</name>
<evidence type="ECO:0000259" key="2">
    <source>
        <dbReference type="PROSITE" id="PS51898"/>
    </source>
</evidence>
<dbReference type="EMBL" id="JACJJL010000053">
    <property type="protein sequence ID" value="MBM6663136.1"/>
    <property type="molecule type" value="Genomic_DNA"/>
</dbReference>
<keyword evidence="1" id="KW-0233">DNA recombination</keyword>
<dbReference type="Pfam" id="PF00589">
    <property type="entry name" value="Phage_integrase"/>
    <property type="match status" value="1"/>
</dbReference>
<proteinExistence type="predicted"/>
<dbReference type="GO" id="GO:0006310">
    <property type="term" value="P:DNA recombination"/>
    <property type="evidence" value="ECO:0007669"/>
    <property type="project" value="UniProtKB-KW"/>
</dbReference>
<keyword evidence="4" id="KW-1185">Reference proteome</keyword>
<protein>
    <submittedName>
        <fullName evidence="3">Tyrosine-type recombinase/integrase</fullName>
    </submittedName>
</protein>
<dbReference type="Proteomes" id="UP000764045">
    <property type="component" value="Unassembled WGS sequence"/>
</dbReference>
<reference evidence="3 4" key="1">
    <citation type="journal article" date="2021" name="Sci. Rep.">
        <title>The distribution of antibiotic resistance genes in chicken gut microbiota commensals.</title>
        <authorList>
            <person name="Juricova H."/>
            <person name="Matiasovicova J."/>
            <person name="Kubasova T."/>
            <person name="Cejkova D."/>
            <person name="Rychlik I."/>
        </authorList>
    </citation>
    <scope>NUCLEOTIDE SEQUENCE [LARGE SCALE GENOMIC DNA]</scope>
    <source>
        <strain evidence="3 4">An819</strain>
    </source>
</reference>
<dbReference type="InterPro" id="IPR050090">
    <property type="entry name" value="Tyrosine_recombinase_XerCD"/>
</dbReference>
<dbReference type="InterPro" id="IPR013762">
    <property type="entry name" value="Integrase-like_cat_sf"/>
</dbReference>
<evidence type="ECO:0000256" key="1">
    <source>
        <dbReference type="ARBA" id="ARBA00023172"/>
    </source>
</evidence>
<dbReference type="GO" id="GO:0003677">
    <property type="term" value="F:DNA binding"/>
    <property type="evidence" value="ECO:0007669"/>
    <property type="project" value="InterPro"/>
</dbReference>
<evidence type="ECO:0000313" key="3">
    <source>
        <dbReference type="EMBL" id="MBM6663136.1"/>
    </source>
</evidence>
<feature type="non-terminal residue" evidence="3">
    <location>
        <position position="1"/>
    </location>
</feature>
<dbReference type="GO" id="GO:0015074">
    <property type="term" value="P:DNA integration"/>
    <property type="evidence" value="ECO:0007669"/>
    <property type="project" value="InterPro"/>
</dbReference>
<dbReference type="SUPFAM" id="SSF56349">
    <property type="entry name" value="DNA breaking-rejoining enzymes"/>
    <property type="match status" value="1"/>
</dbReference>
<organism evidence="3 4">
    <name type="scientific">Marseilla massiliensis</name>
    <dbReference type="NCBI Taxonomy" id="1841864"/>
    <lineage>
        <taxon>Bacteria</taxon>
        <taxon>Pseudomonadati</taxon>
        <taxon>Bacteroidota</taxon>
        <taxon>Bacteroidia</taxon>
        <taxon>Bacteroidales</taxon>
        <taxon>Prevotellaceae</taxon>
        <taxon>Marseilla</taxon>
    </lineage>
</organism>
<dbReference type="PANTHER" id="PTHR30349">
    <property type="entry name" value="PHAGE INTEGRASE-RELATED"/>
    <property type="match status" value="1"/>
</dbReference>
<dbReference type="Gene3D" id="1.10.443.10">
    <property type="entry name" value="Intergrase catalytic core"/>
    <property type="match status" value="1"/>
</dbReference>
<comment type="caution">
    <text evidence="3">The sequence shown here is derived from an EMBL/GenBank/DDBJ whole genome shotgun (WGS) entry which is preliminary data.</text>
</comment>
<evidence type="ECO:0000313" key="4">
    <source>
        <dbReference type="Proteomes" id="UP000764045"/>
    </source>
</evidence>
<dbReference type="AlphaFoldDB" id="A0A938WN89"/>
<accession>A0A938WN89</accession>
<gene>
    <name evidence="3" type="ORF">H6B30_15555</name>
</gene>
<dbReference type="InterPro" id="IPR011010">
    <property type="entry name" value="DNA_brk_join_enz"/>
</dbReference>
<dbReference type="PANTHER" id="PTHR30349:SF64">
    <property type="entry name" value="PROPHAGE INTEGRASE INTD-RELATED"/>
    <property type="match status" value="1"/>
</dbReference>
<dbReference type="PROSITE" id="PS51898">
    <property type="entry name" value="TYR_RECOMBINASE"/>
    <property type="match status" value="1"/>
</dbReference>
<feature type="domain" description="Tyr recombinase" evidence="2">
    <location>
        <begin position="1"/>
        <end position="68"/>
    </location>
</feature>
<dbReference type="InterPro" id="IPR002104">
    <property type="entry name" value="Integrase_catalytic"/>
</dbReference>